<reference evidence="2" key="1">
    <citation type="submission" date="2016-02" db="EMBL/GenBank/DDBJ databases">
        <authorList>
            <person name="Wibberg D."/>
        </authorList>
    </citation>
    <scope>NUCLEOTIDE SEQUENCE [LARGE SCALE GENOMIC DNA]</scope>
</reference>
<evidence type="ECO:0000313" key="1">
    <source>
        <dbReference type="EMBL" id="SBW25319.1"/>
    </source>
</evidence>
<organism evidence="1 2">
    <name type="scientific">Candidatus Protofrankia californiensis</name>
    <dbReference type="NCBI Taxonomy" id="1839754"/>
    <lineage>
        <taxon>Bacteria</taxon>
        <taxon>Bacillati</taxon>
        <taxon>Actinomycetota</taxon>
        <taxon>Actinomycetes</taxon>
        <taxon>Frankiales</taxon>
        <taxon>Frankiaceae</taxon>
        <taxon>Protofrankia</taxon>
    </lineage>
</organism>
<dbReference type="EMBL" id="FLUV01001884">
    <property type="protein sequence ID" value="SBW25319.1"/>
    <property type="molecule type" value="Genomic_DNA"/>
</dbReference>
<protein>
    <submittedName>
        <fullName evidence="1">Uncharacterized protein</fullName>
    </submittedName>
</protein>
<sequence length="592" mass="65512">MHHRQIQDVDKFKQEIQKAEISADLIASLDPLSHRGKENAFFDVLSRGETGALMQVRSWMYDNYLELVENEGDGNFWPRADDADAGWRKELKKGPKNETFGQFRGRICRSTRLPERAPLQFMRLPVVEKLNKCARDAVHQTLAVPSRELLFDPELRGLAAVADDRDPRSELRLSPDPTRWSSVPSGRILVIQCVGKQELRPQLHAVLTHHFHEIAGRKAIEWKLDVLLVASLTTGGGHQDDTEGKALAEVEAVTVHETPYDVLPPEWIGEIRVATVERDAVVRDGRPRSDEHPVESMRARITGHLREWDDRFPLRDAEAVVFLGGPGTHGMNLAAMLAAVDWAAAEGCPAYVGSIEEIQHARAWPDGDSSVGTTANSSASKIQLSDEQVAVLPGYDPILASVALRQLAALELDAAARTLHRGGPDLRRIAKDIEELRQDAFSERKEQERDIAETVRRLRLVDTLIDIDNWGAICLAASMCNATLPGRVYNNRPKGTSIWALVKARDESPTVHGLEDKVLRDVLGRLWPSPGRSDLASIVRELIDKVAHQLLAGSAEQRIPGDGAVVGASPRYDEYADRIGALRVDLASIAVG</sequence>
<dbReference type="Proteomes" id="UP000199013">
    <property type="component" value="Unassembled WGS sequence"/>
</dbReference>
<accession>A0A1C3P692</accession>
<evidence type="ECO:0000313" key="2">
    <source>
        <dbReference type="Proteomes" id="UP000199013"/>
    </source>
</evidence>
<proteinExistence type="predicted"/>
<gene>
    <name evidence="1" type="ORF">FDG2_4493</name>
</gene>
<name>A0A1C3P692_9ACTN</name>
<dbReference type="AlphaFoldDB" id="A0A1C3P692"/>
<keyword evidence="2" id="KW-1185">Reference proteome</keyword>